<dbReference type="InterPro" id="IPR005158">
    <property type="entry name" value="BTAD"/>
</dbReference>
<dbReference type="Gene3D" id="1.25.40.10">
    <property type="entry name" value="Tetratricopeptide repeat domain"/>
    <property type="match status" value="3"/>
</dbReference>
<evidence type="ECO:0000256" key="2">
    <source>
        <dbReference type="ARBA" id="ARBA00023015"/>
    </source>
</evidence>
<dbReference type="SUPFAM" id="SSF52540">
    <property type="entry name" value="P-loop containing nucleoside triphosphate hydrolases"/>
    <property type="match status" value="1"/>
</dbReference>
<dbReference type="InterPro" id="IPR011990">
    <property type="entry name" value="TPR-like_helical_dom_sf"/>
</dbReference>
<dbReference type="InterPro" id="IPR016032">
    <property type="entry name" value="Sig_transdc_resp-reg_C-effctor"/>
</dbReference>
<dbReference type="Gene3D" id="3.40.50.300">
    <property type="entry name" value="P-loop containing nucleotide triphosphate hydrolases"/>
    <property type="match status" value="1"/>
</dbReference>
<evidence type="ECO:0000256" key="4">
    <source>
        <dbReference type="ARBA" id="ARBA00023163"/>
    </source>
</evidence>
<dbReference type="PRINTS" id="PR00364">
    <property type="entry name" value="DISEASERSIST"/>
</dbReference>
<gene>
    <name evidence="8" type="primary">afsR</name>
    <name evidence="8" type="ORF">GCM10017790_44140</name>
</gene>
<dbReference type="InterPro" id="IPR051677">
    <property type="entry name" value="AfsR-DnrI-RedD_regulator"/>
</dbReference>
<evidence type="ECO:0000256" key="5">
    <source>
        <dbReference type="PROSITE-ProRule" id="PRU01091"/>
    </source>
</evidence>
<keyword evidence="3 5" id="KW-0238">DNA-binding</keyword>
<feature type="region of interest" description="Disordered" evidence="6">
    <location>
        <begin position="255"/>
        <end position="285"/>
    </location>
</feature>
<reference evidence="9" key="1">
    <citation type="journal article" date="2019" name="Int. J. Syst. Evol. Microbiol.">
        <title>The Global Catalogue of Microorganisms (GCM) 10K type strain sequencing project: providing services to taxonomists for standard genome sequencing and annotation.</title>
        <authorList>
            <consortium name="The Broad Institute Genomics Platform"/>
            <consortium name="The Broad Institute Genome Sequencing Center for Infectious Disease"/>
            <person name="Wu L."/>
            <person name="Ma J."/>
        </authorList>
    </citation>
    <scope>NUCLEOTIDE SEQUENCE [LARGE SCALE GENOMIC DNA]</scope>
    <source>
        <strain evidence="9">CGMCC 4.7683</strain>
    </source>
</reference>
<keyword evidence="9" id="KW-1185">Reference proteome</keyword>
<feature type="domain" description="OmpR/PhoB-type" evidence="7">
    <location>
        <begin position="1"/>
        <end position="102"/>
    </location>
</feature>
<dbReference type="CDD" id="cd15831">
    <property type="entry name" value="BTAD"/>
    <property type="match status" value="1"/>
</dbReference>
<dbReference type="Pfam" id="PF00486">
    <property type="entry name" value="Trans_reg_C"/>
    <property type="match status" value="1"/>
</dbReference>
<dbReference type="InterPro" id="IPR002182">
    <property type="entry name" value="NB-ARC"/>
</dbReference>
<comment type="similarity">
    <text evidence="1">Belongs to the AfsR/DnrI/RedD regulatory family.</text>
</comment>
<dbReference type="Gene3D" id="1.10.10.10">
    <property type="entry name" value="Winged helix-like DNA-binding domain superfamily/Winged helix DNA-binding domain"/>
    <property type="match status" value="1"/>
</dbReference>
<keyword evidence="4" id="KW-0804">Transcription</keyword>
<evidence type="ECO:0000256" key="1">
    <source>
        <dbReference type="ARBA" id="ARBA00005820"/>
    </source>
</evidence>
<protein>
    <submittedName>
        <fullName evidence="8">Regulatory protein AfsR</fullName>
    </submittedName>
</protein>
<evidence type="ECO:0000256" key="3">
    <source>
        <dbReference type="ARBA" id="ARBA00023125"/>
    </source>
</evidence>
<dbReference type="RefSeq" id="WP_229907897.1">
    <property type="nucleotide sequence ID" value="NZ_BNAY01000005.1"/>
</dbReference>
<dbReference type="PANTHER" id="PTHR35807:SF1">
    <property type="entry name" value="TRANSCRIPTIONAL REGULATOR REDD"/>
    <property type="match status" value="1"/>
</dbReference>
<dbReference type="InterPro" id="IPR027417">
    <property type="entry name" value="P-loop_NTPase"/>
</dbReference>
<dbReference type="SMART" id="SM01043">
    <property type="entry name" value="BTAD"/>
    <property type="match status" value="1"/>
</dbReference>
<dbReference type="InterPro" id="IPR036388">
    <property type="entry name" value="WH-like_DNA-bd_sf"/>
</dbReference>
<evidence type="ECO:0000313" key="8">
    <source>
        <dbReference type="EMBL" id="GHH22414.1"/>
    </source>
</evidence>
<dbReference type="Proteomes" id="UP000635387">
    <property type="component" value="Unassembled WGS sequence"/>
</dbReference>
<dbReference type="SUPFAM" id="SSF46894">
    <property type="entry name" value="C-terminal effector domain of the bipartite response regulators"/>
    <property type="match status" value="1"/>
</dbReference>
<name>A0ABQ3LPQ2_9PSEU</name>
<dbReference type="Pfam" id="PF13424">
    <property type="entry name" value="TPR_12"/>
    <property type="match status" value="1"/>
</dbReference>
<sequence>MAAAWPGVRFVVLGPMRLYRPDGVAISVGTPKQQAMLATLALTPGTAVSLARLTDTLWDHELPARAASTVRTYAWRLRRLLSGAGAGDDVLVSAGDGYRLAVPPSAVDASRAAELGALAQEALASGDAPQARQMLSEALALWTGEPLAGVPGLFAEQSRGWLGELHTALTEQYLEAELRLGHYYEALPRLTGMIAEHPMRERLYVLLMRALFGMGRQVEALRVFQDARRGLVEVHGVEPGAELVELHARILRGDDVAPAPRAEPPVTLSSPAEQEEPPENWRPIPAQLPPDLPDFTGRQDQLSALLDVLETADGRAPAMLAITGMSGVGKTSLAVHLAHGLRERYPDGQLHVDLGDLDQVGEPVTGPDLLELLLAGLGVPSNRSPGHLAERRGLWRSLVDGRRLLIVLDNVVDAAQIRDALPGTPGCAVLITSRARLDGLPLLTQVNLDVFTPAEALDLLRQGVGARRLEAEPDDAVDLVTACGLLPLAVRIVASRLAARPHWTLRSMVERLRDERRRIAELRAGPLAIEAVFEVAYRQLAEPLAKDFVLLTAVAGGEFTLPEAAAVLGVAPAEAEARLEVLVDASILDDTVPGRFRVHELLVSFGRGRDRDPGDELAALDRLLSLLMATARNAFARAVPGDPTGDVLGPRSPGDAGLPIADLRAARDWASAAGDTVVAACARVVEIGTVPLLGTAIDLLIAMSPFAAEAGARRLDATAGTLARAAARVPEPAGPGRRARHRVLGRAEFLCSTVALRTATHTDVEAHARRAVAAATEAGDPVILRQALNNLGLAAQLRHDYGLAVRCFDRSAELARRLGHSSGALTSSLNSAHALLRGGDPANVLAVCESALALAREIGDAPGTGYALYVLGLANHALERYEAAAAHFTACVDSCLAAGIRDRAAHALFRLAETLLALGKADEAAAEARAALRLCEELGTRRDQANALLVLGKALATLGNPHEAEARLNQAHTHFVALNLPEADDAARAIEELSNHAR</sequence>
<organism evidence="8 9">
    <name type="scientific">Amycolatopsis oliviviridis</name>
    <dbReference type="NCBI Taxonomy" id="1471590"/>
    <lineage>
        <taxon>Bacteria</taxon>
        <taxon>Bacillati</taxon>
        <taxon>Actinomycetota</taxon>
        <taxon>Actinomycetes</taxon>
        <taxon>Pseudonocardiales</taxon>
        <taxon>Pseudonocardiaceae</taxon>
        <taxon>Amycolatopsis</taxon>
    </lineage>
</organism>
<dbReference type="InterPro" id="IPR019734">
    <property type="entry name" value="TPR_rpt"/>
</dbReference>
<dbReference type="Pfam" id="PF00931">
    <property type="entry name" value="NB-ARC"/>
    <property type="match status" value="1"/>
</dbReference>
<evidence type="ECO:0000313" key="9">
    <source>
        <dbReference type="Proteomes" id="UP000635387"/>
    </source>
</evidence>
<feature type="DNA-binding region" description="OmpR/PhoB-type" evidence="5">
    <location>
        <begin position="1"/>
        <end position="102"/>
    </location>
</feature>
<dbReference type="PROSITE" id="PS51755">
    <property type="entry name" value="OMPR_PHOB"/>
    <property type="match status" value="1"/>
</dbReference>
<dbReference type="PANTHER" id="PTHR35807">
    <property type="entry name" value="TRANSCRIPTIONAL REGULATOR REDD-RELATED"/>
    <property type="match status" value="1"/>
</dbReference>
<dbReference type="Pfam" id="PF03704">
    <property type="entry name" value="BTAD"/>
    <property type="match status" value="1"/>
</dbReference>
<evidence type="ECO:0000259" key="7">
    <source>
        <dbReference type="PROSITE" id="PS51755"/>
    </source>
</evidence>
<proteinExistence type="inferred from homology"/>
<dbReference type="SMART" id="SM00862">
    <property type="entry name" value="Trans_reg_C"/>
    <property type="match status" value="1"/>
</dbReference>
<dbReference type="EMBL" id="BNAY01000005">
    <property type="protein sequence ID" value="GHH22414.1"/>
    <property type="molecule type" value="Genomic_DNA"/>
</dbReference>
<comment type="caution">
    <text evidence="8">The sequence shown here is derived from an EMBL/GenBank/DDBJ whole genome shotgun (WGS) entry which is preliminary data.</text>
</comment>
<dbReference type="SMART" id="SM00028">
    <property type="entry name" value="TPR"/>
    <property type="match status" value="6"/>
</dbReference>
<dbReference type="InterPro" id="IPR001867">
    <property type="entry name" value="OmpR/PhoB-type_DNA-bd"/>
</dbReference>
<accession>A0ABQ3LPQ2</accession>
<evidence type="ECO:0000256" key="6">
    <source>
        <dbReference type="SAM" id="MobiDB-lite"/>
    </source>
</evidence>
<dbReference type="SUPFAM" id="SSF48452">
    <property type="entry name" value="TPR-like"/>
    <property type="match status" value="2"/>
</dbReference>
<keyword evidence="2" id="KW-0805">Transcription regulation</keyword>